<evidence type="ECO:0000313" key="4">
    <source>
        <dbReference type="Proteomes" id="UP001165085"/>
    </source>
</evidence>
<proteinExistence type="predicted"/>
<dbReference type="InterPro" id="IPR041679">
    <property type="entry name" value="DNA2/NAM7-like_C"/>
</dbReference>
<sequence>MSSRDASAPLSAAAKVCELLSFVARCSGGTDQQQTDDATIFSPKTFQILTALSSDSASLGEKYQKLLSDDIQSFLTFYKSSASSTSNTYVRVCRPTAIPAFPIPSDLAPFVPKAVFQKPNSEIPATPNALASSRARFMRKYKYWSFRELARKIIAPIYSTLFDLIDSERREVFFGLGQCYLKRGTTSVNSHILEIKCEITIASDGALLLHPAPYSGVGVCARTLSQIISNNNSADDADAGADGDDDDEVNAAVAVPAPSAAAVHKIAKELFPQTIFPAHPPTFKSIIKKIAIKISPEATFKPLKSHAYGASPDAELPPNLVIDDSFTLFSRPPPASIFARDALAFKTIVHESPDSIPTPCLNFVDGPSAGLQGSKSGSAGASQFFSYLKSFVSSPDHGSKTTVSDFPLPTSASQDQIAAMLSSGAPAVVVEGPPGCGKSHSIANVICHYLASGKRVLVTSKNSSALAVLKDRLPSSMRSLIVDCSVSEAEGMQHLQATVENLAERVSTTLKTSSGLAGDAAPSEAIQSKVDKISSDLLSGAAREVDFWNSERGQQLKVSVLLASTHTALWSKIMNSMSVKDIEEAIKLSEIALGLSDELSEVEVELNLDPAVEDAEAEDVFYHTQQLVSRRAKYILGTIKNLSASSVATIPLVGTKTKEVLGKANAAVEQIKIDGTPPKTVLHWQTVFKHMMLLDHLKKLEGDVPDHEHEFGKFSPSVLKEFLPFLKACWAVASARNDAKLRGLVSALSDVNSKEKDRRSQEVDLFDRKRRLVESKIIANLVENFTPEAASALIKFAQMASKLNFRSEEAARRLTERQQRHRAEYMEAFDNCVHYIPCWIMPATRVSTYLRPKLGKFDLVIVDEASQSDITILPALLRAKQWLIVGDSRQVSPSESFISENVLTSLRATLPTSTFFSDELLPGSMSFFELASQAFPTNRVILSEHFRCDQRIISYCNSQFYRSRLLPLRIPTSSERFDPAIIDCYIPDGAKEGKVNKKECKFICDDIAKTIEESGGEVTLTFGVISLIGEEQAKCIKTELMNRLGPGAYTKHKILCGAPPRFQGAERDIIYLSLVASKGAVPSQVQNLHRQRYNVAMSRARNRVTLVRSVKASEVSNGNDVKKALIHFFEKKGKEDWRAGEGGEEEGFGDLDYVSKIVTLRLRNLGYAVHLMGDVWTGGFFVEGQTGGRVGFHTEFTFSGRDDSLKERDAIVSQQRVLERVGWTCFRISGLRWVVEEKRVFGEILEVLRREGVGEVIDEGDGEDGDEGDGADDGGDGGEGGEGGEDGGGGGDDMDEGDEGGGNDNESDDDAGDDNNDNDNDDIDEGINQRAPAPSQVVVIESDDSDIGGDNFDDDDDDDGDDDPNLQPSAYGSTIAGFSSFAFASLDADIARIFKEEEENDINMIIESLTPSPHIRKKKAPKKKRKKEEDEEDDGEEWKEDDDQSDDTDDTVEYERSKRTKRG</sequence>
<dbReference type="Pfam" id="PF13087">
    <property type="entry name" value="AAA_12"/>
    <property type="match status" value="1"/>
</dbReference>
<dbReference type="InterPro" id="IPR045055">
    <property type="entry name" value="DNA2/NAM7-like"/>
</dbReference>
<organism evidence="3 4">
    <name type="scientific">Triparma strigata</name>
    <dbReference type="NCBI Taxonomy" id="1606541"/>
    <lineage>
        <taxon>Eukaryota</taxon>
        <taxon>Sar</taxon>
        <taxon>Stramenopiles</taxon>
        <taxon>Ochrophyta</taxon>
        <taxon>Bolidophyceae</taxon>
        <taxon>Parmales</taxon>
        <taxon>Triparmaceae</taxon>
        <taxon>Triparma</taxon>
    </lineage>
</organism>
<dbReference type="OrthoDB" id="306218at2759"/>
<comment type="caution">
    <text evidence="3">The sequence shown here is derived from an EMBL/GenBank/DDBJ whole genome shotgun (WGS) entry which is preliminary data.</text>
</comment>
<protein>
    <recommendedName>
        <fullName evidence="2">DNA2/NAM7 helicase-like C-terminal domain-containing protein</fullName>
    </recommendedName>
</protein>
<dbReference type="PANTHER" id="PTHR10887:SF495">
    <property type="entry name" value="HELICASE SENATAXIN ISOFORM X1-RELATED"/>
    <property type="match status" value="1"/>
</dbReference>
<accession>A0A9W7ANM2</accession>
<feature type="region of interest" description="Disordered" evidence="1">
    <location>
        <begin position="1405"/>
        <end position="1463"/>
    </location>
</feature>
<evidence type="ECO:0000313" key="3">
    <source>
        <dbReference type="EMBL" id="GMH74486.1"/>
    </source>
</evidence>
<evidence type="ECO:0000256" key="1">
    <source>
        <dbReference type="SAM" id="MobiDB-lite"/>
    </source>
</evidence>
<feature type="compositionally biased region" description="Gly residues" evidence="1">
    <location>
        <begin position="1277"/>
        <end position="1291"/>
    </location>
</feature>
<dbReference type="SUPFAM" id="SSF52540">
    <property type="entry name" value="P-loop containing nucleoside triphosphate hydrolases"/>
    <property type="match status" value="1"/>
</dbReference>
<evidence type="ECO:0000259" key="2">
    <source>
        <dbReference type="Pfam" id="PF13087"/>
    </source>
</evidence>
<feature type="compositionally biased region" description="Acidic residues" evidence="1">
    <location>
        <begin position="1429"/>
        <end position="1452"/>
    </location>
</feature>
<dbReference type="Proteomes" id="UP001165085">
    <property type="component" value="Unassembled WGS sequence"/>
</dbReference>
<feature type="compositionally biased region" description="Basic residues" evidence="1">
    <location>
        <begin position="1414"/>
        <end position="1426"/>
    </location>
</feature>
<feature type="compositionally biased region" description="Acidic residues" evidence="1">
    <location>
        <begin position="1341"/>
        <end position="1364"/>
    </location>
</feature>
<feature type="region of interest" description="Disordered" evidence="1">
    <location>
        <begin position="1255"/>
        <end position="1372"/>
    </location>
</feature>
<feature type="compositionally biased region" description="Acidic residues" evidence="1">
    <location>
        <begin position="1292"/>
        <end position="1325"/>
    </location>
</feature>
<keyword evidence="4" id="KW-1185">Reference proteome</keyword>
<feature type="domain" description="DNA2/NAM7 helicase-like C-terminal" evidence="2">
    <location>
        <begin position="925"/>
        <end position="1107"/>
    </location>
</feature>
<dbReference type="PANTHER" id="PTHR10887">
    <property type="entry name" value="DNA2/NAM7 HELICASE FAMILY"/>
    <property type="match status" value="1"/>
</dbReference>
<gene>
    <name evidence="3" type="ORF">TrST_g2272</name>
</gene>
<reference evidence="4" key="1">
    <citation type="journal article" date="2023" name="Commun. Biol.">
        <title>Genome analysis of Parmales, the sister group of diatoms, reveals the evolutionary specialization of diatoms from phago-mixotrophs to photoautotrophs.</title>
        <authorList>
            <person name="Ban H."/>
            <person name="Sato S."/>
            <person name="Yoshikawa S."/>
            <person name="Yamada K."/>
            <person name="Nakamura Y."/>
            <person name="Ichinomiya M."/>
            <person name="Sato N."/>
            <person name="Blanc-Mathieu R."/>
            <person name="Endo H."/>
            <person name="Kuwata A."/>
            <person name="Ogata H."/>
        </authorList>
    </citation>
    <scope>NUCLEOTIDE SEQUENCE [LARGE SCALE GENOMIC DNA]</scope>
    <source>
        <strain evidence="4">NIES 3701</strain>
    </source>
</reference>
<name>A0A9W7ANM2_9STRA</name>
<dbReference type="EMBL" id="BRXY01000179">
    <property type="protein sequence ID" value="GMH74486.1"/>
    <property type="molecule type" value="Genomic_DNA"/>
</dbReference>
<dbReference type="InterPro" id="IPR027417">
    <property type="entry name" value="P-loop_NTPase"/>
</dbReference>
<dbReference type="Gene3D" id="3.40.50.300">
    <property type="entry name" value="P-loop containing nucleotide triphosphate hydrolases"/>
    <property type="match status" value="3"/>
</dbReference>
<feature type="compositionally biased region" description="Acidic residues" evidence="1">
    <location>
        <begin position="1256"/>
        <end position="1276"/>
    </location>
</feature>